<proteinExistence type="predicted"/>
<feature type="coiled-coil region" evidence="1">
    <location>
        <begin position="50"/>
        <end position="77"/>
    </location>
</feature>
<evidence type="ECO:0000313" key="2">
    <source>
        <dbReference type="EMBL" id="GFR18690.1"/>
    </source>
</evidence>
<keyword evidence="1" id="KW-0175">Coiled coil</keyword>
<evidence type="ECO:0000313" key="3">
    <source>
        <dbReference type="Proteomes" id="UP000887116"/>
    </source>
</evidence>
<evidence type="ECO:0000256" key="1">
    <source>
        <dbReference type="SAM" id="Coils"/>
    </source>
</evidence>
<name>A0A8X6J3N9_TRICU</name>
<organism evidence="2 3">
    <name type="scientific">Trichonephila clavata</name>
    <name type="common">Joro spider</name>
    <name type="synonym">Nephila clavata</name>
    <dbReference type="NCBI Taxonomy" id="2740835"/>
    <lineage>
        <taxon>Eukaryota</taxon>
        <taxon>Metazoa</taxon>
        <taxon>Ecdysozoa</taxon>
        <taxon>Arthropoda</taxon>
        <taxon>Chelicerata</taxon>
        <taxon>Arachnida</taxon>
        <taxon>Araneae</taxon>
        <taxon>Araneomorphae</taxon>
        <taxon>Entelegynae</taxon>
        <taxon>Araneoidea</taxon>
        <taxon>Nephilidae</taxon>
        <taxon>Trichonephila</taxon>
    </lineage>
</organism>
<dbReference type="EMBL" id="BMAO01037573">
    <property type="protein sequence ID" value="GFR18690.1"/>
    <property type="molecule type" value="Genomic_DNA"/>
</dbReference>
<gene>
    <name evidence="2" type="ORF">TNCT_293201</name>
</gene>
<sequence>MEIQDDDQNVDMEDVSVSDLSDEHKCIKIKLAEKQFRIFNAREKYVTSMLGIEKESHNQATETAKKLEEETASILEKIAVLER</sequence>
<keyword evidence="3" id="KW-1185">Reference proteome</keyword>
<comment type="caution">
    <text evidence="2">The sequence shown here is derived from an EMBL/GenBank/DDBJ whole genome shotgun (WGS) entry which is preliminary data.</text>
</comment>
<reference evidence="2" key="1">
    <citation type="submission" date="2020-07" db="EMBL/GenBank/DDBJ databases">
        <title>Multicomponent nature underlies the extraordinary mechanical properties of spider dragline silk.</title>
        <authorList>
            <person name="Kono N."/>
            <person name="Nakamura H."/>
            <person name="Mori M."/>
            <person name="Yoshida Y."/>
            <person name="Ohtoshi R."/>
            <person name="Malay A.D."/>
            <person name="Moran D.A.P."/>
            <person name="Tomita M."/>
            <person name="Numata K."/>
            <person name="Arakawa K."/>
        </authorList>
    </citation>
    <scope>NUCLEOTIDE SEQUENCE</scope>
</reference>
<accession>A0A8X6J3N9</accession>
<dbReference type="Proteomes" id="UP000887116">
    <property type="component" value="Unassembled WGS sequence"/>
</dbReference>
<dbReference type="AlphaFoldDB" id="A0A8X6J3N9"/>
<protein>
    <submittedName>
        <fullName evidence="2">Uncharacterized protein</fullName>
    </submittedName>
</protein>